<keyword evidence="1" id="KW-0472">Membrane</keyword>
<sequence>MRAAATKNGSAPLFYIGVIPSIWGVYIAQGVLGGLTFASLVRQSA</sequence>
<keyword evidence="1" id="KW-0812">Transmembrane</keyword>
<comment type="caution">
    <text evidence="2">The sequence shown here is derived from an EMBL/GenBank/DDBJ whole genome shotgun (WGS) entry which is preliminary data.</text>
</comment>
<protein>
    <submittedName>
        <fullName evidence="2">Uncharacterized protein</fullName>
    </submittedName>
</protein>
<accession>F7VG16</accession>
<dbReference type="EMBL" id="BABS01000082">
    <property type="protein sequence ID" value="GAA09311.1"/>
    <property type="molecule type" value="Genomic_DNA"/>
</dbReference>
<name>F7VG16_9PROT</name>
<keyword evidence="1" id="KW-1133">Transmembrane helix</keyword>
<dbReference type="AlphaFoldDB" id="F7VG16"/>
<feature type="transmembrane region" description="Helical" evidence="1">
    <location>
        <begin position="12"/>
        <end position="41"/>
    </location>
</feature>
<dbReference type="Proteomes" id="UP000004319">
    <property type="component" value="Unassembled WGS sequence"/>
</dbReference>
<evidence type="ECO:0000313" key="2">
    <source>
        <dbReference type="EMBL" id="GAA09311.1"/>
    </source>
</evidence>
<evidence type="ECO:0000256" key="1">
    <source>
        <dbReference type="SAM" id="Phobius"/>
    </source>
</evidence>
<organism evidence="2 3">
    <name type="scientific">Acetobacter tropicalis NBRC 101654</name>
    <dbReference type="NCBI Taxonomy" id="749388"/>
    <lineage>
        <taxon>Bacteria</taxon>
        <taxon>Pseudomonadati</taxon>
        <taxon>Pseudomonadota</taxon>
        <taxon>Alphaproteobacteria</taxon>
        <taxon>Acetobacterales</taxon>
        <taxon>Acetobacteraceae</taxon>
        <taxon>Acetobacter</taxon>
    </lineage>
</organism>
<gene>
    <name evidence="2" type="ORF">ATPR_2315</name>
</gene>
<reference evidence="2 3" key="1">
    <citation type="journal article" date="2011" name="Biochem. Biophys. Res. Commun.">
        <title>Increased number of Arginine-based salt bridges contributes to the thermotolerance of thermotolerant acetic acid bacteria, Acetobacter tropicalis SKU1100.</title>
        <authorList>
            <person name="Matsutani M."/>
            <person name="Hirakawa H."/>
            <person name="Nishikura M."/>
            <person name="Soemphol W."/>
            <person name="Ali I.A.I."/>
            <person name="Yakushi T."/>
            <person name="Matsushita K."/>
        </authorList>
    </citation>
    <scope>NUCLEOTIDE SEQUENCE [LARGE SCALE GENOMIC DNA]</scope>
    <source>
        <strain evidence="2 3">NBRC 101654</strain>
    </source>
</reference>
<proteinExistence type="predicted"/>
<evidence type="ECO:0000313" key="3">
    <source>
        <dbReference type="Proteomes" id="UP000004319"/>
    </source>
</evidence>